<keyword evidence="3" id="KW-1185">Reference proteome</keyword>
<proteinExistence type="predicted"/>
<evidence type="ECO:0000313" key="3">
    <source>
        <dbReference type="Proteomes" id="UP000265703"/>
    </source>
</evidence>
<comment type="caution">
    <text evidence="2">The sequence shown here is derived from an EMBL/GenBank/DDBJ whole genome shotgun (WGS) entry which is preliminary data.</text>
</comment>
<dbReference type="Proteomes" id="UP000265703">
    <property type="component" value="Unassembled WGS sequence"/>
</dbReference>
<reference evidence="2 3" key="1">
    <citation type="submission" date="2018-06" db="EMBL/GenBank/DDBJ databases">
        <title>Comparative genomics reveals the genomic features of Rhizophagus irregularis, R. cerebriforme, R. diaphanum and Gigaspora rosea, and their symbiotic lifestyle signature.</title>
        <authorList>
            <person name="Morin E."/>
            <person name="San Clemente H."/>
            <person name="Chen E.C.H."/>
            <person name="De La Providencia I."/>
            <person name="Hainaut M."/>
            <person name="Kuo A."/>
            <person name="Kohler A."/>
            <person name="Murat C."/>
            <person name="Tang N."/>
            <person name="Roy S."/>
            <person name="Loubradou J."/>
            <person name="Henrissat B."/>
            <person name="Grigoriev I.V."/>
            <person name="Corradi N."/>
            <person name="Roux C."/>
            <person name="Martin F.M."/>
        </authorList>
    </citation>
    <scope>NUCLEOTIDE SEQUENCE [LARGE SCALE GENOMIC DNA]</scope>
    <source>
        <strain evidence="2 3">DAOM 227022</strain>
    </source>
</reference>
<sequence>MKTWIFKHKKSDGGLYFNMESKLDLGKLTINIVKLGFKAKPASQINYDLVNPIIWHVKNIWCNGDKNLSEYILKYLFSPELVYSTSDLGKILGKFNSAIQEPKLIIMNEMEMASGEWHKANDHLKSLITEDYVSIERKELKFQEYGHYPRFMVLRWKPCKISPTKMKYMDNGEKALPNNIFGKKLSEKNITECKQVRVEVEQAKVPIASTSRTSETSNLSESNNLLRPVVEKSARQQREERLRKWAIDHEVIKFARENKMDPNDLFYMTRRERLISEEIYLQEFKDVRKPWTHIYDDKEWQKNISIFQENENELNIEMSIEELSNHALALNILLTDKVKRDQLTAGPKKGKAVSHNTSHTPNVLQEEESVEGGIVNVCQISQKETIRDLAQRIIRDNLSEAAVKVIAKALAESASNASANITRSANKIQKGCSKQCEDEGIHYLDYFSLESVKERLDVVTGYAKNWGQQDIPQVFRSLEKDEEWAKQLLVWIQEAISSGQLRDPRKPGVVFAVATYCAKNLSKAGTISNEALHHSSDNHASPSKRYTIVNYQKRGEPYNQAMARSSI</sequence>
<evidence type="ECO:0000313" key="2">
    <source>
        <dbReference type="EMBL" id="RIA79495.1"/>
    </source>
</evidence>
<protein>
    <recommendedName>
        <fullName evidence="1">NrS-1 polymerase-like helicase domain-containing protein</fullName>
    </recommendedName>
</protein>
<dbReference type="Pfam" id="PF19263">
    <property type="entry name" value="DUF5906"/>
    <property type="match status" value="1"/>
</dbReference>
<dbReference type="AlphaFoldDB" id="A0A397S589"/>
<gene>
    <name evidence="2" type="ORF">C1645_840550</name>
</gene>
<dbReference type="OrthoDB" id="2425743at2759"/>
<name>A0A397S589_9GLOM</name>
<organism evidence="2 3">
    <name type="scientific">Glomus cerebriforme</name>
    <dbReference type="NCBI Taxonomy" id="658196"/>
    <lineage>
        <taxon>Eukaryota</taxon>
        <taxon>Fungi</taxon>
        <taxon>Fungi incertae sedis</taxon>
        <taxon>Mucoromycota</taxon>
        <taxon>Glomeromycotina</taxon>
        <taxon>Glomeromycetes</taxon>
        <taxon>Glomerales</taxon>
        <taxon>Glomeraceae</taxon>
        <taxon>Glomus</taxon>
    </lineage>
</organism>
<feature type="domain" description="NrS-1 polymerase-like helicase" evidence="1">
    <location>
        <begin position="68"/>
        <end position="157"/>
    </location>
</feature>
<evidence type="ECO:0000259" key="1">
    <source>
        <dbReference type="Pfam" id="PF19263"/>
    </source>
</evidence>
<dbReference type="EMBL" id="QKYT01001269">
    <property type="protein sequence ID" value="RIA79495.1"/>
    <property type="molecule type" value="Genomic_DNA"/>
</dbReference>
<dbReference type="InterPro" id="IPR045455">
    <property type="entry name" value="NrS-1_pol-like_helicase"/>
</dbReference>
<accession>A0A397S589</accession>